<reference evidence="3" key="1">
    <citation type="journal article" date="2019" name="Curr. Biol.">
        <title>Genome Sequence of Striga asiatica Provides Insight into the Evolution of Plant Parasitism.</title>
        <authorList>
            <person name="Yoshida S."/>
            <person name="Kim S."/>
            <person name="Wafula E.K."/>
            <person name="Tanskanen J."/>
            <person name="Kim Y.M."/>
            <person name="Honaas L."/>
            <person name="Yang Z."/>
            <person name="Spallek T."/>
            <person name="Conn C.E."/>
            <person name="Ichihashi Y."/>
            <person name="Cheong K."/>
            <person name="Cui S."/>
            <person name="Der J.P."/>
            <person name="Gundlach H."/>
            <person name="Jiao Y."/>
            <person name="Hori C."/>
            <person name="Ishida J.K."/>
            <person name="Kasahara H."/>
            <person name="Kiba T."/>
            <person name="Kim M.S."/>
            <person name="Koo N."/>
            <person name="Laohavisit A."/>
            <person name="Lee Y.H."/>
            <person name="Lumba S."/>
            <person name="McCourt P."/>
            <person name="Mortimer J.C."/>
            <person name="Mutuku J.M."/>
            <person name="Nomura T."/>
            <person name="Sasaki-Sekimoto Y."/>
            <person name="Seto Y."/>
            <person name="Wang Y."/>
            <person name="Wakatake T."/>
            <person name="Sakakibara H."/>
            <person name="Demura T."/>
            <person name="Yamaguchi S."/>
            <person name="Yoneyama K."/>
            <person name="Manabe R.I."/>
            <person name="Nelson D.C."/>
            <person name="Schulman A.H."/>
            <person name="Timko M.P."/>
            <person name="dePamphilis C.W."/>
            <person name="Choi D."/>
            <person name="Shirasu K."/>
        </authorList>
    </citation>
    <scope>NUCLEOTIDE SEQUENCE [LARGE SCALE GENOMIC DNA]</scope>
    <source>
        <strain evidence="3">cv. UVA1</strain>
    </source>
</reference>
<gene>
    <name evidence="2" type="ORF">STAS_20424</name>
</gene>
<dbReference type="AlphaFoldDB" id="A0A5A7QI88"/>
<organism evidence="2 3">
    <name type="scientific">Striga asiatica</name>
    <name type="common">Asiatic witchweed</name>
    <name type="synonym">Buchnera asiatica</name>
    <dbReference type="NCBI Taxonomy" id="4170"/>
    <lineage>
        <taxon>Eukaryota</taxon>
        <taxon>Viridiplantae</taxon>
        <taxon>Streptophyta</taxon>
        <taxon>Embryophyta</taxon>
        <taxon>Tracheophyta</taxon>
        <taxon>Spermatophyta</taxon>
        <taxon>Magnoliopsida</taxon>
        <taxon>eudicotyledons</taxon>
        <taxon>Gunneridae</taxon>
        <taxon>Pentapetalae</taxon>
        <taxon>asterids</taxon>
        <taxon>lamiids</taxon>
        <taxon>Lamiales</taxon>
        <taxon>Orobanchaceae</taxon>
        <taxon>Buchnereae</taxon>
        <taxon>Striga</taxon>
    </lineage>
</organism>
<protein>
    <submittedName>
        <fullName evidence="2">AGC (cAMP-dependent)</fullName>
    </submittedName>
</protein>
<proteinExistence type="predicted"/>
<evidence type="ECO:0000256" key="1">
    <source>
        <dbReference type="SAM" id="MobiDB-lite"/>
    </source>
</evidence>
<feature type="non-terminal residue" evidence="2">
    <location>
        <position position="376"/>
    </location>
</feature>
<sequence length="376" mass="41959">FKNVAPTLEEKQSLLLVTFFQKKNEFNRNETHTTSAPQPTSNSEIIDRLNSISSDVENLKQLFYDFSKRVMADLELFKNTFIISARNDGKNSEDTTDAFGLETDNINGNVHSSPIKDKISARNDGKNTEYTTDAFGLETDNINGNVHSSPIKDKSGHENVVTAFRTKSEALQKRAEDKSAHKNVVTAFRTKLEALQKRAEDKETVVKSGQENVVTAIRTTSVTLQKRAEDKEAVVKSGQETVVTAISTKSDALQTRAEDKAIGESRDHAIISPAEDDDPFSPINTQFLVEVDTAEKSNFALKQKNQSEVGADQRNVDGGKSSENVEPKRDSRKNLLQKSCPFDCDFWDLSTMDHTIMGYNNWIGEGLLQRCRKEGD</sequence>
<feature type="compositionally biased region" description="Basic and acidic residues" evidence="1">
    <location>
        <begin position="323"/>
        <end position="332"/>
    </location>
</feature>
<dbReference type="Proteomes" id="UP000325081">
    <property type="component" value="Unassembled WGS sequence"/>
</dbReference>
<feature type="region of interest" description="Disordered" evidence="1">
    <location>
        <begin position="304"/>
        <end position="332"/>
    </location>
</feature>
<keyword evidence="3" id="KW-1185">Reference proteome</keyword>
<dbReference type="OrthoDB" id="928210at2759"/>
<evidence type="ECO:0000313" key="2">
    <source>
        <dbReference type="EMBL" id="GER43571.1"/>
    </source>
</evidence>
<comment type="caution">
    <text evidence="2">The sequence shown here is derived from an EMBL/GenBank/DDBJ whole genome shotgun (WGS) entry which is preliminary data.</text>
</comment>
<dbReference type="EMBL" id="BKCP01006660">
    <property type="protein sequence ID" value="GER43571.1"/>
    <property type="molecule type" value="Genomic_DNA"/>
</dbReference>
<feature type="non-terminal residue" evidence="2">
    <location>
        <position position="1"/>
    </location>
</feature>
<accession>A0A5A7QI88</accession>
<name>A0A5A7QI88_STRAF</name>
<evidence type="ECO:0000313" key="3">
    <source>
        <dbReference type="Proteomes" id="UP000325081"/>
    </source>
</evidence>